<reference evidence="1 2" key="1">
    <citation type="submission" date="2019-02" db="EMBL/GenBank/DDBJ databases">
        <title>Deep-cultivation of Planctomycetes and their phenomic and genomic characterization uncovers novel biology.</title>
        <authorList>
            <person name="Wiegand S."/>
            <person name="Jogler M."/>
            <person name="Boedeker C."/>
            <person name="Pinto D."/>
            <person name="Vollmers J."/>
            <person name="Rivas-Marin E."/>
            <person name="Kohn T."/>
            <person name="Peeters S.H."/>
            <person name="Heuer A."/>
            <person name="Rast P."/>
            <person name="Oberbeckmann S."/>
            <person name="Bunk B."/>
            <person name="Jeske O."/>
            <person name="Meyerdierks A."/>
            <person name="Storesund J.E."/>
            <person name="Kallscheuer N."/>
            <person name="Luecker S."/>
            <person name="Lage O.M."/>
            <person name="Pohl T."/>
            <person name="Merkel B.J."/>
            <person name="Hornburger P."/>
            <person name="Mueller R.-W."/>
            <person name="Bruemmer F."/>
            <person name="Labrenz M."/>
            <person name="Spormann A.M."/>
            <person name="Op Den Camp H."/>
            <person name="Overmann J."/>
            <person name="Amann R."/>
            <person name="Jetten M.S.M."/>
            <person name="Mascher T."/>
            <person name="Medema M.H."/>
            <person name="Devos D.P."/>
            <person name="Kaster A.-K."/>
            <person name="Ovreas L."/>
            <person name="Rohde M."/>
            <person name="Galperin M.Y."/>
            <person name="Jogler C."/>
        </authorList>
    </citation>
    <scope>NUCLEOTIDE SEQUENCE [LARGE SCALE GENOMIC DNA]</scope>
    <source>
        <strain evidence="1 2">Poly41</strain>
    </source>
</reference>
<accession>A0A5C6DA86</accession>
<gene>
    <name evidence="1" type="ORF">Poly41_56410</name>
</gene>
<dbReference type="OrthoDB" id="8562952at2"/>
<proteinExistence type="predicted"/>
<dbReference type="EMBL" id="SJPV01000013">
    <property type="protein sequence ID" value="TWU32156.1"/>
    <property type="molecule type" value="Genomic_DNA"/>
</dbReference>
<name>A0A5C6DA86_9BACT</name>
<dbReference type="Proteomes" id="UP000319143">
    <property type="component" value="Unassembled WGS sequence"/>
</dbReference>
<sequence>MTGSPLLFLNVMAEAMIFNDADRSSQWFFQGSFDDINYDTFDVLTSPALADTSPTWKSETVGGLIPLGTGLPDNGVFYIRVLGDDAGGTGSRDEFALNNLSITAVPEPSSFFVFCGLLGIGAVTRTRRPRVAVDVSASRK</sequence>
<dbReference type="AlphaFoldDB" id="A0A5C6DA86"/>
<comment type="caution">
    <text evidence="1">The sequence shown here is derived from an EMBL/GenBank/DDBJ whole genome shotgun (WGS) entry which is preliminary data.</text>
</comment>
<keyword evidence="2" id="KW-1185">Reference proteome</keyword>
<dbReference type="RefSeq" id="WP_146530421.1">
    <property type="nucleotide sequence ID" value="NZ_SJPV01000013.1"/>
</dbReference>
<evidence type="ECO:0008006" key="3">
    <source>
        <dbReference type="Google" id="ProtNLM"/>
    </source>
</evidence>
<evidence type="ECO:0000313" key="2">
    <source>
        <dbReference type="Proteomes" id="UP000319143"/>
    </source>
</evidence>
<evidence type="ECO:0000313" key="1">
    <source>
        <dbReference type="EMBL" id="TWU32156.1"/>
    </source>
</evidence>
<organism evidence="1 2">
    <name type="scientific">Novipirellula artificiosorum</name>
    <dbReference type="NCBI Taxonomy" id="2528016"/>
    <lineage>
        <taxon>Bacteria</taxon>
        <taxon>Pseudomonadati</taxon>
        <taxon>Planctomycetota</taxon>
        <taxon>Planctomycetia</taxon>
        <taxon>Pirellulales</taxon>
        <taxon>Pirellulaceae</taxon>
        <taxon>Novipirellula</taxon>
    </lineage>
</organism>
<protein>
    <recommendedName>
        <fullName evidence="3">PEP-CTERM protein-sorting domain-containing protein</fullName>
    </recommendedName>
</protein>